<gene>
    <name evidence="1" type="ORF">PDIGIT_LOCUS14461</name>
</gene>
<organism evidence="1 2">
    <name type="scientific">Periconia digitata</name>
    <dbReference type="NCBI Taxonomy" id="1303443"/>
    <lineage>
        <taxon>Eukaryota</taxon>
        <taxon>Fungi</taxon>
        <taxon>Dikarya</taxon>
        <taxon>Ascomycota</taxon>
        <taxon>Pezizomycotina</taxon>
        <taxon>Dothideomycetes</taxon>
        <taxon>Pleosporomycetidae</taxon>
        <taxon>Pleosporales</taxon>
        <taxon>Massarineae</taxon>
        <taxon>Periconiaceae</taxon>
        <taxon>Periconia</taxon>
    </lineage>
</organism>
<dbReference type="Proteomes" id="UP001152607">
    <property type="component" value="Unassembled WGS sequence"/>
</dbReference>
<dbReference type="EMBL" id="CAOQHR010000011">
    <property type="protein sequence ID" value="CAI6341267.1"/>
    <property type="molecule type" value="Genomic_DNA"/>
</dbReference>
<keyword evidence="2" id="KW-1185">Reference proteome</keyword>
<proteinExistence type="predicted"/>
<accession>A0A9W4UV28</accession>
<protein>
    <submittedName>
        <fullName evidence="1">Uncharacterized protein</fullName>
    </submittedName>
</protein>
<evidence type="ECO:0000313" key="1">
    <source>
        <dbReference type="EMBL" id="CAI6341267.1"/>
    </source>
</evidence>
<comment type="caution">
    <text evidence="1">The sequence shown here is derived from an EMBL/GenBank/DDBJ whole genome shotgun (WGS) entry which is preliminary data.</text>
</comment>
<name>A0A9W4UV28_9PLEO</name>
<reference evidence="1" key="1">
    <citation type="submission" date="2023-01" db="EMBL/GenBank/DDBJ databases">
        <authorList>
            <person name="Van Ghelder C."/>
            <person name="Rancurel C."/>
        </authorList>
    </citation>
    <scope>NUCLEOTIDE SEQUENCE</scope>
    <source>
        <strain evidence="1">CNCM I-4278</strain>
    </source>
</reference>
<evidence type="ECO:0000313" key="2">
    <source>
        <dbReference type="Proteomes" id="UP001152607"/>
    </source>
</evidence>
<sequence length="102" mass="11752">METPITHVQSTLSKSPGHRFLSPDDSMPGRVFLSFLCYALFAKTYSFIPVKWTLRWHASAPFLSFQYFFSSTAVAERCSLLADKADTEFILCTCLQTRERDW</sequence>
<dbReference type="AlphaFoldDB" id="A0A9W4UV28"/>